<dbReference type="Proteomes" id="UP000271426">
    <property type="component" value="Chromosome"/>
</dbReference>
<dbReference type="InterPro" id="IPR025424">
    <property type="entry name" value="YrhK_domain"/>
</dbReference>
<reference evidence="3 4" key="1">
    <citation type="submission" date="2018-11" db="EMBL/GenBank/DDBJ databases">
        <authorList>
            <person name="Kleinhagauer T."/>
            <person name="Glaeser S.P."/>
            <person name="Spergser J."/>
            <person name="Ruckert C."/>
            <person name="Kaempfer P."/>
            <person name="Busse H.-J."/>
        </authorList>
    </citation>
    <scope>NUCLEOTIDE SEQUENCE [LARGE SCALE GENOMIC DNA]</scope>
    <source>
        <strain evidence="3 4">812CH</strain>
    </source>
</reference>
<feature type="domain" description="YrhK" evidence="2">
    <location>
        <begin position="47"/>
        <end position="100"/>
    </location>
</feature>
<keyword evidence="1" id="KW-1133">Transmembrane helix</keyword>
<keyword evidence="1" id="KW-0812">Transmembrane</keyword>
<dbReference type="Pfam" id="PF14145">
    <property type="entry name" value="YrhK"/>
    <property type="match status" value="1"/>
</dbReference>
<keyword evidence="1" id="KW-0472">Membrane</keyword>
<keyword evidence="4" id="KW-1185">Reference proteome</keyword>
<protein>
    <recommendedName>
        <fullName evidence="2">YrhK domain-containing protein</fullName>
    </recommendedName>
</protein>
<feature type="transmembrane region" description="Helical" evidence="1">
    <location>
        <begin position="76"/>
        <end position="96"/>
    </location>
</feature>
<evidence type="ECO:0000256" key="1">
    <source>
        <dbReference type="SAM" id="Phobius"/>
    </source>
</evidence>
<gene>
    <name evidence="3" type="ORF">CPPEL_03750</name>
</gene>
<proteinExistence type="predicted"/>
<dbReference type="EMBL" id="CP033898">
    <property type="protein sequence ID" value="AZA08878.1"/>
    <property type="molecule type" value="Genomic_DNA"/>
</dbReference>
<feature type="transmembrane region" description="Helical" evidence="1">
    <location>
        <begin position="45"/>
        <end position="70"/>
    </location>
</feature>
<sequence>MGVFGRIFFAKVDVVSLLTASMLLPMPKFFDPRNALKSKQHMEVAAIYELAYTIVDVVAAATFLIGSFLFFSDRTMVAGTWLFVIGSVLFGIRPCIRLVKEYKLMKMGDFADAANA</sequence>
<accession>A0A3G6IW36</accession>
<evidence type="ECO:0000259" key="2">
    <source>
        <dbReference type="Pfam" id="PF14145"/>
    </source>
</evidence>
<name>A0A3G6IW36_9CORY</name>
<organism evidence="3 4">
    <name type="scientific">Corynebacterium pseudopelargi</name>
    <dbReference type="NCBI Taxonomy" id="2080757"/>
    <lineage>
        <taxon>Bacteria</taxon>
        <taxon>Bacillati</taxon>
        <taxon>Actinomycetota</taxon>
        <taxon>Actinomycetes</taxon>
        <taxon>Mycobacteriales</taxon>
        <taxon>Corynebacteriaceae</taxon>
        <taxon>Corynebacterium</taxon>
    </lineage>
</organism>
<evidence type="ECO:0000313" key="3">
    <source>
        <dbReference type="EMBL" id="AZA08878.1"/>
    </source>
</evidence>
<evidence type="ECO:0000313" key="4">
    <source>
        <dbReference type="Proteomes" id="UP000271426"/>
    </source>
</evidence>
<dbReference type="KEGG" id="cpso:CPPEL_03750"/>
<dbReference type="AlphaFoldDB" id="A0A3G6IW36"/>